<evidence type="ECO:0000313" key="2">
    <source>
        <dbReference type="EMBL" id="KNF04533.1"/>
    </source>
</evidence>
<organism evidence="2 3">
    <name type="scientific">Puccinia striiformis f. sp. tritici PST-78</name>
    <dbReference type="NCBI Taxonomy" id="1165861"/>
    <lineage>
        <taxon>Eukaryota</taxon>
        <taxon>Fungi</taxon>
        <taxon>Dikarya</taxon>
        <taxon>Basidiomycota</taxon>
        <taxon>Pucciniomycotina</taxon>
        <taxon>Pucciniomycetes</taxon>
        <taxon>Pucciniales</taxon>
        <taxon>Pucciniaceae</taxon>
        <taxon>Puccinia</taxon>
    </lineage>
</organism>
<evidence type="ECO:0000313" key="3">
    <source>
        <dbReference type="Proteomes" id="UP000054564"/>
    </source>
</evidence>
<dbReference type="Proteomes" id="UP000054564">
    <property type="component" value="Unassembled WGS sequence"/>
</dbReference>
<sequence length="81" mass="9104">MSGLPYSMSDMEGGFKTTTPSRPEPYTSTSPNQQSHFNLQPPLKKTHTDLSGKHRDMSDQNLWMDSSGAKLLNLQRPHSQD</sequence>
<feature type="compositionally biased region" description="Polar residues" evidence="1">
    <location>
        <begin position="16"/>
        <end position="38"/>
    </location>
</feature>
<feature type="region of interest" description="Disordered" evidence="1">
    <location>
        <begin position="1"/>
        <end position="81"/>
    </location>
</feature>
<keyword evidence="3" id="KW-1185">Reference proteome</keyword>
<name>A0A0L0VZ54_9BASI</name>
<dbReference type="EMBL" id="AJIL01000012">
    <property type="protein sequence ID" value="KNF04533.1"/>
    <property type="molecule type" value="Genomic_DNA"/>
</dbReference>
<evidence type="ECO:0000256" key="1">
    <source>
        <dbReference type="SAM" id="MobiDB-lite"/>
    </source>
</evidence>
<reference evidence="3" key="1">
    <citation type="submission" date="2014-03" db="EMBL/GenBank/DDBJ databases">
        <title>The Genome Sequence of Puccinia striiformis f. sp. tritici PST-78.</title>
        <authorList>
            <consortium name="The Broad Institute Genome Sequencing Platform"/>
            <person name="Cuomo C."/>
            <person name="Hulbert S."/>
            <person name="Chen X."/>
            <person name="Walker B."/>
            <person name="Young S.K."/>
            <person name="Zeng Q."/>
            <person name="Gargeya S."/>
            <person name="Fitzgerald M."/>
            <person name="Haas B."/>
            <person name="Abouelleil A."/>
            <person name="Alvarado L."/>
            <person name="Arachchi H.M."/>
            <person name="Berlin A.M."/>
            <person name="Chapman S.B."/>
            <person name="Goldberg J."/>
            <person name="Griggs A."/>
            <person name="Gujja S."/>
            <person name="Hansen M."/>
            <person name="Howarth C."/>
            <person name="Imamovic A."/>
            <person name="Larimer J."/>
            <person name="McCowan C."/>
            <person name="Montmayeur A."/>
            <person name="Murphy C."/>
            <person name="Neiman D."/>
            <person name="Pearson M."/>
            <person name="Priest M."/>
            <person name="Roberts A."/>
            <person name="Saif S."/>
            <person name="Shea T."/>
            <person name="Sisk P."/>
            <person name="Sykes S."/>
            <person name="Wortman J."/>
            <person name="Nusbaum C."/>
            <person name="Birren B."/>
        </authorList>
    </citation>
    <scope>NUCLEOTIDE SEQUENCE [LARGE SCALE GENOMIC DNA]</scope>
    <source>
        <strain evidence="3">race PST-78</strain>
    </source>
</reference>
<proteinExistence type="predicted"/>
<gene>
    <name evidence="2" type="ORF">PSTG_02443</name>
</gene>
<protein>
    <submittedName>
        <fullName evidence="2">Uncharacterized protein</fullName>
    </submittedName>
</protein>
<comment type="caution">
    <text evidence="2">The sequence shown here is derived from an EMBL/GenBank/DDBJ whole genome shotgun (WGS) entry which is preliminary data.</text>
</comment>
<accession>A0A0L0VZ54</accession>
<feature type="compositionally biased region" description="Basic and acidic residues" evidence="1">
    <location>
        <begin position="46"/>
        <end position="58"/>
    </location>
</feature>
<dbReference type="AlphaFoldDB" id="A0A0L0VZ54"/>